<dbReference type="AlphaFoldDB" id="A0A317FXF0"/>
<dbReference type="EMBL" id="NXNG01000002">
    <property type="protein sequence ID" value="PWT25897.1"/>
    <property type="molecule type" value="Genomic_DNA"/>
</dbReference>
<gene>
    <name evidence="1" type="ORF">CPT75_00505</name>
</gene>
<proteinExistence type="predicted"/>
<geneLocation type="plasmid" evidence="2">
    <name>pinbov266</name>
</geneLocation>
<dbReference type="RefSeq" id="WP_110074432.1">
    <property type="nucleotide sequence ID" value="NZ_CM009897.1"/>
</dbReference>
<reference evidence="1 2" key="1">
    <citation type="submission" date="2017-09" db="EMBL/GenBank/DDBJ databases">
        <title>High-quality draft genome sequence of Butyrivibrio fibrisolvens INBov1, isolated from cow rumen.</title>
        <authorList>
            <person name="Rodriguez Hernaez J."/>
            <person name="Rivarola M."/>
            <person name="Paniego N."/>
            <person name="Cravero S."/>
            <person name="Ceron Cucchi M."/>
            <person name="Martinez M.C."/>
        </authorList>
    </citation>
    <scope>NUCLEOTIDE SEQUENCE [LARGE SCALE GENOMIC DNA]</scope>
    <source>
        <strain evidence="1 2">INBov1</strain>
        <plasmid evidence="2">pinbov266</plasmid>
    </source>
</reference>
<comment type="caution">
    <text evidence="1">The sequence shown here is derived from an EMBL/GenBank/DDBJ whole genome shotgun (WGS) entry which is preliminary data.</text>
</comment>
<keyword evidence="1" id="KW-0614">Plasmid</keyword>
<keyword evidence="2" id="KW-1185">Reference proteome</keyword>
<protein>
    <submittedName>
        <fullName evidence="1">Uncharacterized protein</fullName>
    </submittedName>
</protein>
<sequence>MKIANGMDFVNDERVVGKWGFVGYIEDPEAKTLDNLLHGNIGYKEIYFLPKGEPYWIFEGWTKGYLTIYLGGDAPIYTYKYVIRCIDCRDHLFIHKEDHTEVFIKEDSKVYSKETLGKHDIIDHPFVEDESVHGKWNSVGYVGNIEDFIPKPEDTEYYLKSMEFKDEGCLVQQYMDEVWNERWTNGLVISLHRTTAAPYIIKEINGEKYMFMEWRMGNYIYGGCKPDYYVFRKEEGALL</sequence>
<organism evidence="1 2">
    <name type="scientific">Butyrivibrio fibrisolvens</name>
    <dbReference type="NCBI Taxonomy" id="831"/>
    <lineage>
        <taxon>Bacteria</taxon>
        <taxon>Bacillati</taxon>
        <taxon>Bacillota</taxon>
        <taxon>Clostridia</taxon>
        <taxon>Lachnospirales</taxon>
        <taxon>Lachnospiraceae</taxon>
        <taxon>Butyrivibrio</taxon>
    </lineage>
</organism>
<accession>A0A317FXF0</accession>
<evidence type="ECO:0000313" key="2">
    <source>
        <dbReference type="Proteomes" id="UP000245488"/>
    </source>
</evidence>
<evidence type="ECO:0000313" key="1">
    <source>
        <dbReference type="EMBL" id="PWT25897.1"/>
    </source>
</evidence>
<dbReference type="Proteomes" id="UP000245488">
    <property type="component" value="Plasmid pINBov266"/>
</dbReference>
<name>A0A317FXF0_BUTFI</name>